<proteinExistence type="predicted"/>
<protein>
    <submittedName>
        <fullName evidence="1">Uncharacterized protein</fullName>
    </submittedName>
</protein>
<name>A0A4C1ZXT3_EUMVA</name>
<gene>
    <name evidence="1" type="ORF">EVAR_100718_1</name>
</gene>
<comment type="caution">
    <text evidence="1">The sequence shown here is derived from an EMBL/GenBank/DDBJ whole genome shotgun (WGS) entry which is preliminary data.</text>
</comment>
<evidence type="ECO:0000313" key="1">
    <source>
        <dbReference type="EMBL" id="GBP92538.1"/>
    </source>
</evidence>
<sequence>MDSGRAPSGIRRVASDTLGTDRVFRCGLLGCGAARTGRCPLNAFARSTAAIGRSQISGGRSPRRPRPPPCAVGGNKFSSHFGVVLSARLASFVMLLQHTVSLGTGYWAEVESARHQRRILWSSENCRRDDVYRLRTTRMSNEAIMAALCRRRQRARRPTSVRPLAT</sequence>
<evidence type="ECO:0000313" key="2">
    <source>
        <dbReference type="Proteomes" id="UP000299102"/>
    </source>
</evidence>
<dbReference type="AlphaFoldDB" id="A0A4C1ZXT3"/>
<dbReference type="EMBL" id="BGZK01002282">
    <property type="protein sequence ID" value="GBP92538.1"/>
    <property type="molecule type" value="Genomic_DNA"/>
</dbReference>
<accession>A0A4C1ZXT3</accession>
<keyword evidence="2" id="KW-1185">Reference proteome</keyword>
<organism evidence="1 2">
    <name type="scientific">Eumeta variegata</name>
    <name type="common">Bagworm moth</name>
    <name type="synonym">Eumeta japonica</name>
    <dbReference type="NCBI Taxonomy" id="151549"/>
    <lineage>
        <taxon>Eukaryota</taxon>
        <taxon>Metazoa</taxon>
        <taxon>Ecdysozoa</taxon>
        <taxon>Arthropoda</taxon>
        <taxon>Hexapoda</taxon>
        <taxon>Insecta</taxon>
        <taxon>Pterygota</taxon>
        <taxon>Neoptera</taxon>
        <taxon>Endopterygota</taxon>
        <taxon>Lepidoptera</taxon>
        <taxon>Glossata</taxon>
        <taxon>Ditrysia</taxon>
        <taxon>Tineoidea</taxon>
        <taxon>Psychidae</taxon>
        <taxon>Oiketicinae</taxon>
        <taxon>Eumeta</taxon>
    </lineage>
</organism>
<dbReference type="Proteomes" id="UP000299102">
    <property type="component" value="Unassembled WGS sequence"/>
</dbReference>
<reference evidence="1 2" key="1">
    <citation type="journal article" date="2019" name="Commun. Biol.">
        <title>The bagworm genome reveals a unique fibroin gene that provides high tensile strength.</title>
        <authorList>
            <person name="Kono N."/>
            <person name="Nakamura H."/>
            <person name="Ohtoshi R."/>
            <person name="Tomita M."/>
            <person name="Numata K."/>
            <person name="Arakawa K."/>
        </authorList>
    </citation>
    <scope>NUCLEOTIDE SEQUENCE [LARGE SCALE GENOMIC DNA]</scope>
</reference>